<evidence type="ECO:0000313" key="1">
    <source>
        <dbReference type="EMBL" id="WCL54722.1"/>
    </source>
</evidence>
<proteinExistence type="predicted"/>
<gene>
    <name evidence="1" type="ORF">PH603_02975</name>
</gene>
<dbReference type="Proteomes" id="UP001217500">
    <property type="component" value="Chromosome"/>
</dbReference>
<dbReference type="PIRSF" id="PIRSF028139">
    <property type="entry name" value="DOPA-diox_rel_Mll2280"/>
    <property type="match status" value="1"/>
</dbReference>
<dbReference type="SUPFAM" id="SSF143410">
    <property type="entry name" value="DOPA-like"/>
    <property type="match status" value="1"/>
</dbReference>
<reference evidence="1" key="1">
    <citation type="submission" date="2023-01" db="EMBL/GenBank/DDBJ databases">
        <title>The genome sequence of Kordiimonadaceae bacterium 6D33.</title>
        <authorList>
            <person name="Liu Y."/>
        </authorList>
    </citation>
    <scope>NUCLEOTIDE SEQUENCE</scope>
    <source>
        <strain evidence="1">6D33</strain>
    </source>
</reference>
<dbReference type="AlphaFoldDB" id="A0AAF0BLX9"/>
<dbReference type="InterPro" id="IPR014980">
    <property type="entry name" value="DOPA_dioxygen"/>
</dbReference>
<name>A0AAF0BLX9_9PROT</name>
<dbReference type="RefSeq" id="WP_289504441.1">
    <property type="nucleotide sequence ID" value="NZ_CP116805.1"/>
</dbReference>
<dbReference type="KEGG" id="gso:PH603_02975"/>
<dbReference type="PANTHER" id="PTHR36423">
    <property type="entry name" value="AFR070WP"/>
    <property type="match status" value="1"/>
</dbReference>
<accession>A0AAF0BLX9</accession>
<keyword evidence="2" id="KW-1185">Reference proteome</keyword>
<dbReference type="InterPro" id="IPR023389">
    <property type="entry name" value="DOPA-like_sf"/>
</dbReference>
<organism evidence="1 2">
    <name type="scientific">Gimibacter soli</name>
    <dbReference type="NCBI Taxonomy" id="3024400"/>
    <lineage>
        <taxon>Bacteria</taxon>
        <taxon>Pseudomonadati</taxon>
        <taxon>Pseudomonadota</taxon>
        <taxon>Alphaproteobacteria</taxon>
        <taxon>Kordiimonadales</taxon>
        <taxon>Temperatibacteraceae</taxon>
        <taxon>Gimibacter</taxon>
    </lineage>
</organism>
<dbReference type="Pfam" id="PF08883">
    <property type="entry name" value="DOPA_dioxygen"/>
    <property type="match status" value="1"/>
</dbReference>
<sequence length="112" mass="12452">MAPSLPTALYHAHVYYGTGERTVAETLCLAAKRAWRIPMGRLHDGPIGPHPIGSCQLTVPAPRLDAVIEWLEEKRGPLTVMIHPVSNDMRRDHTTGVIWLGTPHALRLDIFD</sequence>
<dbReference type="Gene3D" id="3.30.70.1240">
    <property type="entry name" value="DOPA-like domains"/>
    <property type="match status" value="1"/>
</dbReference>
<dbReference type="EMBL" id="CP116805">
    <property type="protein sequence ID" value="WCL54722.1"/>
    <property type="molecule type" value="Genomic_DNA"/>
</dbReference>
<protein>
    <submittedName>
        <fullName evidence="1">DOPA 4,5-dioxygenase family protein</fullName>
    </submittedName>
</protein>
<evidence type="ECO:0000313" key="2">
    <source>
        <dbReference type="Proteomes" id="UP001217500"/>
    </source>
</evidence>
<dbReference type="PANTHER" id="PTHR36423:SF2">
    <property type="entry name" value="AFR070WP"/>
    <property type="match status" value="1"/>
</dbReference>